<evidence type="ECO:0000313" key="7">
    <source>
        <dbReference type="EMBL" id="OEE78654.1"/>
    </source>
</evidence>
<comment type="similarity">
    <text evidence="3">Belongs to the methyl-accepting chemotaxis (MCP) protein family.</text>
</comment>
<evidence type="ECO:0000256" key="5">
    <source>
        <dbReference type="SAM" id="Phobius"/>
    </source>
</evidence>
<dbReference type="Proteomes" id="UP000094165">
    <property type="component" value="Unassembled WGS sequence"/>
</dbReference>
<keyword evidence="8" id="KW-1185">Reference proteome</keyword>
<dbReference type="SMART" id="SM00283">
    <property type="entry name" value="MA"/>
    <property type="match status" value="1"/>
</dbReference>
<dbReference type="GO" id="GO:0007165">
    <property type="term" value="P:signal transduction"/>
    <property type="evidence" value="ECO:0007669"/>
    <property type="project" value="UniProtKB-KW"/>
</dbReference>
<evidence type="ECO:0000256" key="1">
    <source>
        <dbReference type="ARBA" id="ARBA00004370"/>
    </source>
</evidence>
<comment type="caution">
    <text evidence="7">The sequence shown here is derived from an EMBL/GenBank/DDBJ whole genome shotgun (WGS) entry which is preliminary data.</text>
</comment>
<dbReference type="PANTHER" id="PTHR32089:SF112">
    <property type="entry name" value="LYSOZYME-LIKE PROTEIN-RELATED"/>
    <property type="match status" value="1"/>
</dbReference>
<evidence type="ECO:0000256" key="2">
    <source>
        <dbReference type="ARBA" id="ARBA00023224"/>
    </source>
</evidence>
<proteinExistence type="inferred from homology"/>
<dbReference type="RefSeq" id="WP_017054392.1">
    <property type="nucleotide sequence ID" value="NZ_AJYW02000041.1"/>
</dbReference>
<dbReference type="Gene3D" id="1.10.287.950">
    <property type="entry name" value="Methyl-accepting chemotaxis protein"/>
    <property type="match status" value="1"/>
</dbReference>
<dbReference type="InterPro" id="IPR004089">
    <property type="entry name" value="MCPsignal_dom"/>
</dbReference>
<dbReference type="PANTHER" id="PTHR32089">
    <property type="entry name" value="METHYL-ACCEPTING CHEMOTAXIS PROTEIN MCPB"/>
    <property type="match status" value="1"/>
</dbReference>
<evidence type="ECO:0000259" key="6">
    <source>
        <dbReference type="PROSITE" id="PS50111"/>
    </source>
</evidence>
<feature type="transmembrane region" description="Helical" evidence="5">
    <location>
        <begin position="278"/>
        <end position="296"/>
    </location>
</feature>
<dbReference type="GO" id="GO:0006935">
    <property type="term" value="P:chemotaxis"/>
    <property type="evidence" value="ECO:0007669"/>
    <property type="project" value="UniProtKB-ARBA"/>
</dbReference>
<keyword evidence="5" id="KW-0472">Membrane</keyword>
<dbReference type="FunFam" id="1.10.287.950:FF:000001">
    <property type="entry name" value="Methyl-accepting chemotaxis sensory transducer"/>
    <property type="match status" value="1"/>
</dbReference>
<organism evidence="7 8">
    <name type="scientific">Vibrio genomosp. F6 str. FF-238</name>
    <dbReference type="NCBI Taxonomy" id="1191298"/>
    <lineage>
        <taxon>Bacteria</taxon>
        <taxon>Pseudomonadati</taxon>
        <taxon>Pseudomonadota</taxon>
        <taxon>Gammaproteobacteria</taxon>
        <taxon>Vibrionales</taxon>
        <taxon>Vibrionaceae</taxon>
        <taxon>Vibrio</taxon>
    </lineage>
</organism>
<keyword evidence="2 4" id="KW-0807">Transducer</keyword>
<evidence type="ECO:0000256" key="3">
    <source>
        <dbReference type="ARBA" id="ARBA00029447"/>
    </source>
</evidence>
<sequence>MSARNKLMLSIGALIALIILVLSSLGYTQINNSSTRDYRNNLSNKSFLIAKSVEGRVESYFTALESLVSAIDVEQGQVEIDEKALGLLVDSAQRMKALNMFIGLPDGTTYDASNRGVIPNFNAKQKQREWFVKGMQGAERTVTNPFMASTGHLTMAFVVPVKQNGTVIATVGMSLKMSDITDYVNELSSEPNIFVAREDGFTMAASYADYVGKNLFDLRPSYKQYANESSSEHSYSVPDKGDFYVVSSKIDSLHWTVWAWAKWDDINATSNSAVKVNVLSGLFFIVLGVAGVYFLITKLMYVPIGGEPKEIEALVNKIANGDLTNVPQLDNSSVGVYRSTVAMANNLKSIITDINESSNHLINVSTQLGASSAKVDTSSKSQMMQLEQVATAMNEMAATVNEVAQNAVEASSSSDDASRSSAQGLQVVSQMNEEITRLVNDIGQVQEVITNVHTETENVGGILDVIRGIADQTNLLALNAAIEAARAGEHGRGFAVVADEVRTLATKTQQSTNEIQSMIEKLQEQASRSVGLMTENATNAQQTLGKSDEASSALSTIEREIKTIQDMNNQIATAAEEQSSVAAEINENVVSVNDLAANTANDVQENVRTADELNTMASRLSSAISMFKV</sequence>
<dbReference type="Pfam" id="PF00015">
    <property type="entry name" value="MCPsignal"/>
    <property type="match status" value="1"/>
</dbReference>
<feature type="domain" description="Methyl-accepting transducer" evidence="6">
    <location>
        <begin position="357"/>
        <end position="593"/>
    </location>
</feature>
<keyword evidence="5" id="KW-1133">Transmembrane helix</keyword>
<dbReference type="CDD" id="cd11386">
    <property type="entry name" value="MCP_signal"/>
    <property type="match status" value="1"/>
</dbReference>
<comment type="subcellular location">
    <subcellularLocation>
        <location evidence="1">Membrane</location>
    </subcellularLocation>
</comment>
<dbReference type="AlphaFoldDB" id="A0A1E5D4Y3"/>
<reference evidence="7 8" key="1">
    <citation type="journal article" date="2012" name="Science">
        <title>Ecological populations of bacteria act as socially cohesive units of antibiotic production and resistance.</title>
        <authorList>
            <person name="Cordero O.X."/>
            <person name="Wildschutte H."/>
            <person name="Kirkup B."/>
            <person name="Proehl S."/>
            <person name="Ngo L."/>
            <person name="Hussain F."/>
            <person name="Le Roux F."/>
            <person name="Mincer T."/>
            <person name="Polz M.F."/>
        </authorList>
    </citation>
    <scope>NUCLEOTIDE SEQUENCE [LARGE SCALE GENOMIC DNA]</scope>
    <source>
        <strain evidence="7 8">FF-238</strain>
    </source>
</reference>
<dbReference type="Gene3D" id="3.30.450.20">
    <property type="entry name" value="PAS domain"/>
    <property type="match status" value="2"/>
</dbReference>
<accession>A0A1E5D4Y3</accession>
<dbReference type="PROSITE" id="PS50111">
    <property type="entry name" value="CHEMOTAXIS_TRANSDUC_2"/>
    <property type="match status" value="1"/>
</dbReference>
<dbReference type="CDD" id="cd18773">
    <property type="entry name" value="PDC1_HK_sensor"/>
    <property type="match status" value="1"/>
</dbReference>
<dbReference type="GO" id="GO:0016020">
    <property type="term" value="C:membrane"/>
    <property type="evidence" value="ECO:0007669"/>
    <property type="project" value="UniProtKB-SubCell"/>
</dbReference>
<protein>
    <submittedName>
        <fullName evidence="7">Chemotaxis protein</fullName>
    </submittedName>
</protein>
<evidence type="ECO:0000313" key="8">
    <source>
        <dbReference type="Proteomes" id="UP000094165"/>
    </source>
</evidence>
<dbReference type="SUPFAM" id="SSF58104">
    <property type="entry name" value="Methyl-accepting chemotaxis protein (MCP) signaling domain"/>
    <property type="match status" value="1"/>
</dbReference>
<keyword evidence="5" id="KW-0812">Transmembrane</keyword>
<evidence type="ECO:0000256" key="4">
    <source>
        <dbReference type="PROSITE-ProRule" id="PRU00284"/>
    </source>
</evidence>
<gene>
    <name evidence="7" type="ORF">A130_12620</name>
</gene>
<dbReference type="EMBL" id="AJYW02000041">
    <property type="protein sequence ID" value="OEE78654.1"/>
    <property type="molecule type" value="Genomic_DNA"/>
</dbReference>
<name>A0A1E5D4Y3_9VIBR</name>